<evidence type="ECO:0000256" key="1">
    <source>
        <dbReference type="ARBA" id="ARBA00009860"/>
    </source>
</evidence>
<evidence type="ECO:0000256" key="4">
    <source>
        <dbReference type="ARBA" id="ARBA00022884"/>
    </source>
</evidence>
<dbReference type="EMBL" id="KV454413">
    <property type="protein sequence ID" value="ODQ64097.1"/>
    <property type="molecule type" value="Genomic_DNA"/>
</dbReference>
<accession>A0A1E3PGW2</accession>
<keyword evidence="8" id="KW-1185">Reference proteome</keyword>
<reference evidence="7 8" key="1">
    <citation type="journal article" date="2016" name="Proc. Natl. Acad. Sci. U.S.A.">
        <title>Comparative genomics of biotechnologically important yeasts.</title>
        <authorList>
            <person name="Riley R."/>
            <person name="Haridas S."/>
            <person name="Wolfe K.H."/>
            <person name="Lopes M.R."/>
            <person name="Hittinger C.T."/>
            <person name="Goeker M."/>
            <person name="Salamov A.A."/>
            <person name="Wisecaver J.H."/>
            <person name="Long T.M."/>
            <person name="Calvey C.H."/>
            <person name="Aerts A.L."/>
            <person name="Barry K.W."/>
            <person name="Choi C."/>
            <person name="Clum A."/>
            <person name="Coughlan A.Y."/>
            <person name="Deshpande S."/>
            <person name="Douglass A.P."/>
            <person name="Hanson S.J."/>
            <person name="Klenk H.-P."/>
            <person name="LaButti K.M."/>
            <person name="Lapidus A."/>
            <person name="Lindquist E.A."/>
            <person name="Lipzen A.M."/>
            <person name="Meier-Kolthoff J.P."/>
            <person name="Ohm R.A."/>
            <person name="Otillar R.P."/>
            <person name="Pangilinan J.L."/>
            <person name="Peng Y."/>
            <person name="Rokas A."/>
            <person name="Rosa C.A."/>
            <person name="Scheuner C."/>
            <person name="Sibirny A.A."/>
            <person name="Slot J.C."/>
            <person name="Stielow J.B."/>
            <person name="Sun H."/>
            <person name="Kurtzman C.P."/>
            <person name="Blackwell M."/>
            <person name="Grigoriev I.V."/>
            <person name="Jeffries T.W."/>
        </authorList>
    </citation>
    <scope>NUCLEOTIDE SEQUENCE [LARGE SCALE GENOMIC DNA]</scope>
    <source>
        <strain evidence="7 8">DSM 6958</strain>
    </source>
</reference>
<dbReference type="GO" id="GO:0016281">
    <property type="term" value="C:eukaryotic translation initiation factor 4F complex"/>
    <property type="evidence" value="ECO:0007669"/>
    <property type="project" value="TreeGrafter"/>
</dbReference>
<dbReference type="SUPFAM" id="SSF55418">
    <property type="entry name" value="eIF4e-like"/>
    <property type="match status" value="1"/>
</dbReference>
<dbReference type="PANTHER" id="PTHR11960">
    <property type="entry name" value="EUKARYOTIC TRANSLATION INITIATION FACTOR 4E RELATED"/>
    <property type="match status" value="1"/>
</dbReference>
<comment type="similarity">
    <text evidence="1 6">Belongs to the eukaryotic initiation factor 4E family.</text>
</comment>
<keyword evidence="3" id="KW-0810">Translation regulation</keyword>
<dbReference type="InterPro" id="IPR001040">
    <property type="entry name" value="TIF_eIF_4E"/>
</dbReference>
<proteinExistence type="inferred from homology"/>
<gene>
    <name evidence="7" type="ORF">NADFUDRAFT_27845</name>
</gene>
<evidence type="ECO:0000256" key="6">
    <source>
        <dbReference type="RuleBase" id="RU004374"/>
    </source>
</evidence>
<evidence type="ECO:0000256" key="5">
    <source>
        <dbReference type="ARBA" id="ARBA00022917"/>
    </source>
</evidence>
<dbReference type="GO" id="GO:0000340">
    <property type="term" value="F:RNA 7-methylguanosine cap binding"/>
    <property type="evidence" value="ECO:0007669"/>
    <property type="project" value="TreeGrafter"/>
</dbReference>
<keyword evidence="4 6" id="KW-0694">RNA-binding</keyword>
<name>A0A1E3PGW2_9ASCO</name>
<organism evidence="7 8">
    <name type="scientific">Nadsonia fulvescens var. elongata DSM 6958</name>
    <dbReference type="NCBI Taxonomy" id="857566"/>
    <lineage>
        <taxon>Eukaryota</taxon>
        <taxon>Fungi</taxon>
        <taxon>Dikarya</taxon>
        <taxon>Ascomycota</taxon>
        <taxon>Saccharomycotina</taxon>
        <taxon>Dipodascomycetes</taxon>
        <taxon>Dipodascales</taxon>
        <taxon>Dipodascales incertae sedis</taxon>
        <taxon>Nadsonia</taxon>
    </lineage>
</organism>
<evidence type="ECO:0000256" key="2">
    <source>
        <dbReference type="ARBA" id="ARBA00022540"/>
    </source>
</evidence>
<dbReference type="GO" id="GO:0003743">
    <property type="term" value="F:translation initiation factor activity"/>
    <property type="evidence" value="ECO:0007669"/>
    <property type="project" value="UniProtKB-KW"/>
</dbReference>
<dbReference type="InterPro" id="IPR023398">
    <property type="entry name" value="TIF_eIF4e-like"/>
</dbReference>
<dbReference type="Gene3D" id="3.30.760.10">
    <property type="entry name" value="RNA Cap, Translation Initiation Factor Eif4e"/>
    <property type="match status" value="1"/>
</dbReference>
<dbReference type="GO" id="GO:0006417">
    <property type="term" value="P:regulation of translation"/>
    <property type="evidence" value="ECO:0007669"/>
    <property type="project" value="UniProtKB-KW"/>
</dbReference>
<keyword evidence="5 6" id="KW-0648">Protein biosynthesis</keyword>
<dbReference type="Pfam" id="PF01652">
    <property type="entry name" value="IF4E"/>
    <property type="match status" value="1"/>
</dbReference>
<dbReference type="OrthoDB" id="590761at2759"/>
<dbReference type="Proteomes" id="UP000095009">
    <property type="component" value="Unassembled WGS sequence"/>
</dbReference>
<evidence type="ECO:0000256" key="3">
    <source>
        <dbReference type="ARBA" id="ARBA00022845"/>
    </source>
</evidence>
<protein>
    <submittedName>
        <fullName evidence="7">Translation initiation factor eIF4e</fullName>
    </submittedName>
</protein>
<evidence type="ECO:0000313" key="7">
    <source>
        <dbReference type="EMBL" id="ODQ64097.1"/>
    </source>
</evidence>
<dbReference type="STRING" id="857566.A0A1E3PGW2"/>
<evidence type="ECO:0000313" key="8">
    <source>
        <dbReference type="Proteomes" id="UP000095009"/>
    </source>
</evidence>
<sequence>MSAENSVDSTTERIENLTVEAPAVSEVPKKDFSALFTSIHPLSTGWSLWYIKPQTSGLKENWKDLVSEVISFDTVEDFWGVYNNIPKASELPIKGDYALFRKGIKPEWEEEENKDGGKWSYVFNKTIKQAIDEKWLNIVLGSIGETLEEDEEESVVTGLFLNIRKNGVRVELWTKISEDEEKLKIIGSRFKELLGVTANVEFTKHSESMNKGASRDAKYTV</sequence>
<dbReference type="PANTHER" id="PTHR11960:SF8">
    <property type="entry name" value="EUKARYOTIC TRANSLATION INITIATION FACTOR 4E1-RELATED"/>
    <property type="match status" value="1"/>
</dbReference>
<keyword evidence="2 6" id="KW-0396">Initiation factor</keyword>
<dbReference type="AlphaFoldDB" id="A0A1E3PGW2"/>